<feature type="compositionally biased region" description="Low complexity" evidence="6">
    <location>
        <begin position="350"/>
        <end position="361"/>
    </location>
</feature>
<keyword evidence="9" id="KW-1185">Reference proteome</keyword>
<feature type="compositionally biased region" description="Basic and acidic residues" evidence="6">
    <location>
        <begin position="1073"/>
        <end position="1085"/>
    </location>
</feature>
<dbReference type="PANTHER" id="PTHR12460:SF40">
    <property type="entry name" value="REGULATION OF NUCLEAR PRE-MRNA DOMAIN-CONTAINING PROTEIN 2"/>
    <property type="match status" value="1"/>
</dbReference>
<dbReference type="GO" id="GO:0031124">
    <property type="term" value="P:mRNA 3'-end processing"/>
    <property type="evidence" value="ECO:0007669"/>
    <property type="project" value="TreeGrafter"/>
</dbReference>
<comment type="subunit">
    <text evidence="4">Associates with the RNA polymerase II complex.</text>
</comment>
<feature type="compositionally biased region" description="Basic and acidic residues" evidence="6">
    <location>
        <begin position="960"/>
        <end position="987"/>
    </location>
</feature>
<evidence type="ECO:0000256" key="4">
    <source>
        <dbReference type="ARBA" id="ARBA00062892"/>
    </source>
</evidence>
<keyword evidence="3" id="KW-0007">Acetylation</keyword>
<feature type="compositionally biased region" description="Low complexity" evidence="6">
    <location>
        <begin position="1238"/>
        <end position="1249"/>
    </location>
</feature>
<feature type="region of interest" description="Disordered" evidence="6">
    <location>
        <begin position="487"/>
        <end position="523"/>
    </location>
</feature>
<feature type="compositionally biased region" description="Basic and acidic residues" evidence="6">
    <location>
        <begin position="365"/>
        <end position="374"/>
    </location>
</feature>
<evidence type="ECO:0000256" key="2">
    <source>
        <dbReference type="ARBA" id="ARBA00022553"/>
    </source>
</evidence>
<feature type="compositionally biased region" description="Low complexity" evidence="6">
    <location>
        <begin position="667"/>
        <end position="682"/>
    </location>
</feature>
<feature type="compositionally biased region" description="Basic and acidic residues" evidence="6">
    <location>
        <begin position="819"/>
        <end position="838"/>
    </location>
</feature>
<evidence type="ECO:0000256" key="3">
    <source>
        <dbReference type="ARBA" id="ARBA00022990"/>
    </source>
</evidence>
<keyword evidence="1" id="KW-0488">Methylation</keyword>
<evidence type="ECO:0000313" key="9">
    <source>
        <dbReference type="Proteomes" id="UP001152803"/>
    </source>
</evidence>
<feature type="region of interest" description="Disordered" evidence="6">
    <location>
        <begin position="344"/>
        <end position="462"/>
    </location>
</feature>
<feature type="compositionally biased region" description="Polar residues" evidence="6">
    <location>
        <begin position="487"/>
        <end position="512"/>
    </location>
</feature>
<dbReference type="InterPro" id="IPR008942">
    <property type="entry name" value="ENTH_VHS"/>
</dbReference>
<dbReference type="SUPFAM" id="SSF48464">
    <property type="entry name" value="ENTH/VHS domain"/>
    <property type="match status" value="1"/>
</dbReference>
<feature type="region of interest" description="Disordered" evidence="6">
    <location>
        <begin position="561"/>
        <end position="866"/>
    </location>
</feature>
<sequence length="1267" mass="133447">MAAGTGAASGHTGRGSSAALQSSLDRRFQGVSNTMESIQGLSNWCIENKKYHTLIVRYWMKWMKKSAASHRLNLFYVANDVIQNCKRKNAIIYRTAFSEVLPEAARLIKDSKVRRSVERILTIWEERSVYPEELISELKAGLARKAPPSAQSSAPPNPKAALKSKILAEFAPQAFIEKLSQHSRSLEDTELKEKQLAALRVDVCSTEALKRLKDKAGGKKFSKDFEEGSTKLQDFVGFLEKQLKGGLPLLEALSNADVFYEMQYKEVKIIANAYKTFANRVTHLKRKLDALKSTLPGLDDSPVPSPSEDAPFPTGSESPFHGMGAVPDTDLDGRAMDGGDEVGIALGDVPSPLSSPGASPLTDVPHGEKDNRDVEDMELSEGEETGSPGIIVEEQVAKPAPIPEPDPATVPAKPLLAHERNPVKQSPPPMTPASPVTSVSPETSATTAAPVTPATPATPAPVLPVNLANVDLGKISSILSSLTSAMKNTGVSPVSRTSPGTPGTPSAHSSALKSPAAVPGGAAPGPNPLASILSRVDISPESLLSVLSKTQSPGLQGMSLLQSVAGGSSGPGSAPQPASTVPPRGLASGPAEALPVLLAAPEERAPAPPSALTAKPLPGCGYTREPERRRGSEQERESSPPAASFPSSLESKLHKFLQGNPGFRAFNLGLSSGDGQGSSSNSPFLPAENLDGTPVRDEAPGTPTQDEMDEPGPVANPAASSHNGGIRAGLNADPASLDRVKNLPLSSTGLGPAEFGRRDGHSLSPTAYRSESWGAPNSPPNRYGEGGPNRQEFRHLDAMSGPRDVSQDGYGLGSGNLPRRMEDFYDGRSEGAGGERRGITAAAGRPIRWTGAEEGRGSKPNALQHDGPHYQHIETLVSPSSCGEGTPVGILGYNSQRRPSGERIQTVESIRVIGRGMRPHGRGGETGPRPSLGRGGGWYGEAYVEGAGAHPRNPGPGPHGRPDDDSRQAFPFEERGRVPYPGRDPHPPRHPAHIPPSDFFSSPPPPIPPPPPPPIPQLPPPPKDFPGPPSSVMVGGVLVPVDRPLSQPPSRGGEREERSGPVNSTTPPALFKDLPHHGAVKDHFPSRQGPPLHRPGSSGPHPSLLGRVREGPSPRPPRCPSPLPRSKPPTCRRTSTPHAAPLPTSTATDSLPPRSCARPTPITEPSSAHRTTSLARTCPPSHIGHPSAGTTPAPRTPPTSTTNRRSAEASGPGLILAGPREGGSAEVPSTPQKGHTYPRATDPSDTTPSDTRRYVCTHAFKKGEVNE</sequence>
<dbReference type="Pfam" id="PF04818">
    <property type="entry name" value="CID"/>
    <property type="match status" value="1"/>
</dbReference>
<protein>
    <recommendedName>
        <fullName evidence="5">Regulation of nuclear pre-mRNA domain-containing protein 2</fullName>
    </recommendedName>
</protein>
<dbReference type="Gene3D" id="6.10.250.2560">
    <property type="match status" value="1"/>
</dbReference>
<dbReference type="GO" id="GO:0000993">
    <property type="term" value="F:RNA polymerase II complex binding"/>
    <property type="evidence" value="ECO:0007669"/>
    <property type="project" value="TreeGrafter"/>
</dbReference>
<feature type="compositionally biased region" description="Polar residues" evidence="6">
    <location>
        <begin position="1163"/>
        <end position="1175"/>
    </location>
</feature>
<feature type="compositionally biased region" description="Polar residues" evidence="6">
    <location>
        <begin position="1132"/>
        <end position="1149"/>
    </location>
</feature>
<comment type="caution">
    <text evidence="8">The sequence shown here is derived from an EMBL/GenBank/DDBJ whole genome shotgun (WGS) entry which is preliminary data.</text>
</comment>
<feature type="region of interest" description="Disordered" evidence="6">
    <location>
        <begin position="888"/>
        <end position="1252"/>
    </location>
</feature>
<dbReference type="PANTHER" id="PTHR12460">
    <property type="entry name" value="CYCLIN-DEPENDENT KINASE INHIBITOR-RELATED PROTEIN"/>
    <property type="match status" value="1"/>
</dbReference>
<dbReference type="EMBL" id="JAFJMO010000009">
    <property type="protein sequence ID" value="KAJ8267772.1"/>
    <property type="molecule type" value="Genomic_DNA"/>
</dbReference>
<organism evidence="8 9">
    <name type="scientific">Conger conger</name>
    <name type="common">Conger eel</name>
    <name type="synonym">Muraena conger</name>
    <dbReference type="NCBI Taxonomy" id="82655"/>
    <lineage>
        <taxon>Eukaryota</taxon>
        <taxon>Metazoa</taxon>
        <taxon>Chordata</taxon>
        <taxon>Craniata</taxon>
        <taxon>Vertebrata</taxon>
        <taxon>Euteleostomi</taxon>
        <taxon>Actinopterygii</taxon>
        <taxon>Neopterygii</taxon>
        <taxon>Teleostei</taxon>
        <taxon>Anguilliformes</taxon>
        <taxon>Congridae</taxon>
        <taxon>Conger</taxon>
    </lineage>
</organism>
<feature type="compositionally biased region" description="Low complexity" evidence="6">
    <location>
        <begin position="590"/>
        <end position="600"/>
    </location>
</feature>
<feature type="compositionally biased region" description="Pro residues" evidence="6">
    <location>
        <begin position="1002"/>
        <end position="1029"/>
    </location>
</feature>
<evidence type="ECO:0000259" key="7">
    <source>
        <dbReference type="PROSITE" id="PS51391"/>
    </source>
</evidence>
<proteinExistence type="predicted"/>
<feature type="compositionally biased region" description="Low complexity" evidence="6">
    <location>
        <begin position="1186"/>
        <end position="1204"/>
    </location>
</feature>
<evidence type="ECO:0000313" key="8">
    <source>
        <dbReference type="EMBL" id="KAJ8267772.1"/>
    </source>
</evidence>
<dbReference type="SMART" id="SM00582">
    <property type="entry name" value="RPR"/>
    <property type="match status" value="1"/>
</dbReference>
<evidence type="ECO:0000256" key="6">
    <source>
        <dbReference type="SAM" id="MobiDB-lite"/>
    </source>
</evidence>
<feature type="compositionally biased region" description="Basic and acidic residues" evidence="6">
    <location>
        <begin position="624"/>
        <end position="638"/>
    </location>
</feature>
<dbReference type="Proteomes" id="UP001152803">
    <property type="component" value="Unassembled WGS sequence"/>
</dbReference>
<feature type="compositionally biased region" description="Pro residues" evidence="6">
    <location>
        <begin position="1113"/>
        <end position="1127"/>
    </location>
</feature>
<evidence type="ECO:0000256" key="5">
    <source>
        <dbReference type="ARBA" id="ARBA00067342"/>
    </source>
</evidence>
<dbReference type="FunFam" id="1.25.40.90:FF:000020">
    <property type="entry name" value="regulation of nuclear pre-mRNA domain-containing protein 2 isoform X1"/>
    <property type="match status" value="1"/>
</dbReference>
<dbReference type="OrthoDB" id="10069473at2759"/>
<dbReference type="Gene3D" id="1.25.40.90">
    <property type="match status" value="1"/>
</dbReference>
<accession>A0A9Q1DDJ8</accession>
<name>A0A9Q1DDJ8_CONCO</name>
<feature type="domain" description="CID" evidence="7">
    <location>
        <begin position="16"/>
        <end position="146"/>
    </location>
</feature>
<dbReference type="PROSITE" id="PS51391">
    <property type="entry name" value="CID"/>
    <property type="match status" value="1"/>
</dbReference>
<feature type="compositionally biased region" description="Low complexity" evidence="6">
    <location>
        <begin position="639"/>
        <end position="648"/>
    </location>
</feature>
<keyword evidence="2" id="KW-0597">Phosphoprotein</keyword>
<feature type="compositionally biased region" description="Acidic residues" evidence="6">
    <location>
        <begin position="375"/>
        <end position="384"/>
    </location>
</feature>
<feature type="compositionally biased region" description="Low complexity" evidence="6">
    <location>
        <begin position="433"/>
        <end position="455"/>
    </location>
</feature>
<feature type="region of interest" description="Disordered" evidence="6">
    <location>
        <begin position="294"/>
        <end position="321"/>
    </location>
</feature>
<dbReference type="AlphaFoldDB" id="A0A9Q1DDJ8"/>
<evidence type="ECO:0000256" key="1">
    <source>
        <dbReference type="ARBA" id="ARBA00022481"/>
    </source>
</evidence>
<gene>
    <name evidence="8" type="ORF">COCON_G00129440</name>
</gene>
<reference evidence="8" key="1">
    <citation type="journal article" date="2023" name="Science">
        <title>Genome structures resolve the early diversification of teleost fishes.</title>
        <authorList>
            <person name="Parey E."/>
            <person name="Louis A."/>
            <person name="Montfort J."/>
            <person name="Bouchez O."/>
            <person name="Roques C."/>
            <person name="Iampietro C."/>
            <person name="Lluch J."/>
            <person name="Castinel A."/>
            <person name="Donnadieu C."/>
            <person name="Desvignes T."/>
            <person name="Floi Bucao C."/>
            <person name="Jouanno E."/>
            <person name="Wen M."/>
            <person name="Mejri S."/>
            <person name="Dirks R."/>
            <person name="Jansen H."/>
            <person name="Henkel C."/>
            <person name="Chen W.J."/>
            <person name="Zahm M."/>
            <person name="Cabau C."/>
            <person name="Klopp C."/>
            <person name="Thompson A.W."/>
            <person name="Robinson-Rechavi M."/>
            <person name="Braasch I."/>
            <person name="Lecointre G."/>
            <person name="Bobe J."/>
            <person name="Postlethwait J.H."/>
            <person name="Berthelot C."/>
            <person name="Roest Crollius H."/>
            <person name="Guiguen Y."/>
        </authorList>
    </citation>
    <scope>NUCLEOTIDE SEQUENCE</scope>
    <source>
        <strain evidence="8">Concon-B</strain>
    </source>
</reference>
<dbReference type="InterPro" id="IPR006569">
    <property type="entry name" value="CID_dom"/>
</dbReference>